<feature type="transmembrane region" description="Helical" evidence="15">
    <location>
        <begin position="37"/>
        <end position="61"/>
    </location>
</feature>
<name>A0A3B9IL96_9PROT</name>
<dbReference type="InterPro" id="IPR008972">
    <property type="entry name" value="Cupredoxin"/>
</dbReference>
<evidence type="ECO:0000256" key="11">
    <source>
        <dbReference type="ARBA" id="ARBA00023136"/>
    </source>
</evidence>
<organism evidence="18 19">
    <name type="scientific">Tistrella mobilis</name>
    <dbReference type="NCBI Taxonomy" id="171437"/>
    <lineage>
        <taxon>Bacteria</taxon>
        <taxon>Pseudomonadati</taxon>
        <taxon>Pseudomonadota</taxon>
        <taxon>Alphaproteobacteria</taxon>
        <taxon>Geminicoccales</taxon>
        <taxon>Geminicoccaceae</taxon>
        <taxon>Tistrella</taxon>
    </lineage>
</organism>
<dbReference type="Pfam" id="PF00116">
    <property type="entry name" value="COX2"/>
    <property type="match status" value="1"/>
</dbReference>
<dbReference type="GO" id="GO:0004129">
    <property type="term" value="F:cytochrome-c oxidase activity"/>
    <property type="evidence" value="ECO:0007669"/>
    <property type="project" value="InterPro"/>
</dbReference>
<dbReference type="InterPro" id="IPR010514">
    <property type="entry name" value="COX_ARM"/>
</dbReference>
<evidence type="ECO:0000256" key="5">
    <source>
        <dbReference type="ARBA" id="ARBA00022660"/>
    </source>
</evidence>
<evidence type="ECO:0000256" key="12">
    <source>
        <dbReference type="ARBA" id="ARBA00023139"/>
    </source>
</evidence>
<dbReference type="InterPro" id="IPR011759">
    <property type="entry name" value="Cyt_c_oxidase_su2_TM_dom"/>
</dbReference>
<keyword evidence="3" id="KW-0813">Transport</keyword>
<evidence type="ECO:0000256" key="3">
    <source>
        <dbReference type="ARBA" id="ARBA00022448"/>
    </source>
</evidence>
<keyword evidence="6 15" id="KW-0812">Transmembrane</keyword>
<dbReference type="AlphaFoldDB" id="A0A3B9IL96"/>
<dbReference type="CDD" id="cd04212">
    <property type="entry name" value="CuRO_UO_II"/>
    <property type="match status" value="1"/>
</dbReference>
<keyword evidence="13" id="KW-0449">Lipoprotein</keyword>
<dbReference type="GO" id="GO:0042773">
    <property type="term" value="P:ATP synthesis coupled electron transport"/>
    <property type="evidence" value="ECO:0007669"/>
    <property type="project" value="TreeGrafter"/>
</dbReference>
<evidence type="ECO:0000256" key="14">
    <source>
        <dbReference type="ARBA" id="ARBA00030198"/>
    </source>
</evidence>
<dbReference type="SUPFAM" id="SSF49503">
    <property type="entry name" value="Cupredoxins"/>
    <property type="match status" value="1"/>
</dbReference>
<dbReference type="NCBIfam" id="TIGR01433">
    <property type="entry name" value="CyoA"/>
    <property type="match status" value="1"/>
</dbReference>
<dbReference type="Pfam" id="PF06481">
    <property type="entry name" value="COX_ARM"/>
    <property type="match status" value="1"/>
</dbReference>
<dbReference type="GO" id="GO:0016682">
    <property type="term" value="F:oxidoreductase activity, acting on diphenols and related substances as donors, oxygen as acceptor"/>
    <property type="evidence" value="ECO:0007669"/>
    <property type="project" value="InterPro"/>
</dbReference>
<dbReference type="PROSITE" id="PS50999">
    <property type="entry name" value="COX2_TM"/>
    <property type="match status" value="1"/>
</dbReference>
<dbReference type="Gene3D" id="2.60.40.420">
    <property type="entry name" value="Cupredoxins - blue copper proteins"/>
    <property type="match status" value="1"/>
</dbReference>
<accession>A0A3B9IL96</accession>
<dbReference type="GO" id="GO:0005886">
    <property type="term" value="C:plasma membrane"/>
    <property type="evidence" value="ECO:0007669"/>
    <property type="project" value="UniProtKB-SubCell"/>
</dbReference>
<keyword evidence="12" id="KW-0564">Palmitate</keyword>
<dbReference type="InterPro" id="IPR045187">
    <property type="entry name" value="CcO_II"/>
</dbReference>
<evidence type="ECO:0000256" key="4">
    <source>
        <dbReference type="ARBA" id="ARBA00022475"/>
    </source>
</evidence>
<reference evidence="18 19" key="1">
    <citation type="journal article" date="2018" name="Nat. Biotechnol.">
        <title>A standardized bacterial taxonomy based on genome phylogeny substantially revises the tree of life.</title>
        <authorList>
            <person name="Parks D.H."/>
            <person name="Chuvochina M."/>
            <person name="Waite D.W."/>
            <person name="Rinke C."/>
            <person name="Skarshewski A."/>
            <person name="Chaumeil P.A."/>
            <person name="Hugenholtz P."/>
        </authorList>
    </citation>
    <scope>NUCLEOTIDE SEQUENCE [LARGE SCALE GENOMIC DNA]</scope>
    <source>
        <strain evidence="18">UBA8739</strain>
    </source>
</reference>
<keyword evidence="10" id="KW-0560">Oxidoreductase</keyword>
<keyword evidence="5" id="KW-0679">Respiratory chain</keyword>
<gene>
    <name evidence="18" type="primary">cyoA</name>
    <name evidence="18" type="ORF">DCK97_14250</name>
</gene>
<dbReference type="PROSITE" id="PS50857">
    <property type="entry name" value="COX2_CUA"/>
    <property type="match status" value="1"/>
</dbReference>
<keyword evidence="9 15" id="KW-1133">Transmembrane helix</keyword>
<sequence>MSRIRVLSTLPLMALLGGCNLVLINPSGDIASQQRDLILLSTVLMLLVIVPVMLLTVLFAWRYRQSNKNARYEPEWSHSTKIELAVWGAPLVIILCLGTVTWISTHALDPYKPLDRIGPDQPVAADVTPLEVEVVALDWKWLFIYPEYGIASVNEMAAPVDRPITFRITASSVMNSFFVPALAGQIYAMPGMQTKLHAVINKPGTFDGFSANYSGAGFSGMRFKFHGLSQDEFAGWVSTVRASGQTLDGPTYLTLERPSENVPVMHYAHADPKLYDRILNMCVEPGKMCMGEMMAIDDRGGLGIAGINNVIPVASLEYDKTGRRGAVFGPEPVYVAALCTTDDPIGVRAGGPAAPLPAINAPVINANNNQDVSPAPKAVSLLTPAPETGVPGPANS</sequence>
<keyword evidence="11 15" id="KW-0472">Membrane</keyword>
<dbReference type="GO" id="GO:0009486">
    <property type="term" value="F:cytochrome bo3 ubiquinol oxidase activity"/>
    <property type="evidence" value="ECO:0007669"/>
    <property type="project" value="InterPro"/>
</dbReference>
<dbReference type="InterPro" id="IPR034227">
    <property type="entry name" value="CuRO_UO_II"/>
</dbReference>
<evidence type="ECO:0000256" key="13">
    <source>
        <dbReference type="ARBA" id="ARBA00023288"/>
    </source>
</evidence>
<evidence type="ECO:0000256" key="1">
    <source>
        <dbReference type="ARBA" id="ARBA00004651"/>
    </source>
</evidence>
<comment type="similarity">
    <text evidence="2">Belongs to the cytochrome c oxidase subunit 2 family.</text>
</comment>
<evidence type="ECO:0000256" key="15">
    <source>
        <dbReference type="SAM" id="Phobius"/>
    </source>
</evidence>
<evidence type="ECO:0000256" key="2">
    <source>
        <dbReference type="ARBA" id="ARBA00007866"/>
    </source>
</evidence>
<evidence type="ECO:0000313" key="19">
    <source>
        <dbReference type="Proteomes" id="UP000257706"/>
    </source>
</evidence>
<evidence type="ECO:0000259" key="17">
    <source>
        <dbReference type="PROSITE" id="PS50999"/>
    </source>
</evidence>
<dbReference type="PROSITE" id="PS51257">
    <property type="entry name" value="PROKAR_LIPOPROTEIN"/>
    <property type="match status" value="1"/>
</dbReference>
<evidence type="ECO:0000256" key="10">
    <source>
        <dbReference type="ARBA" id="ARBA00023002"/>
    </source>
</evidence>
<comment type="subcellular location">
    <subcellularLocation>
        <location evidence="1">Cell membrane</location>
        <topology evidence="1">Multi-pass membrane protein</topology>
    </subcellularLocation>
</comment>
<feature type="transmembrane region" description="Helical" evidence="15">
    <location>
        <begin position="82"/>
        <end position="103"/>
    </location>
</feature>
<dbReference type="Gene3D" id="1.10.287.90">
    <property type="match status" value="1"/>
</dbReference>
<evidence type="ECO:0000256" key="9">
    <source>
        <dbReference type="ARBA" id="ARBA00022989"/>
    </source>
</evidence>
<dbReference type="GO" id="GO:0005507">
    <property type="term" value="F:copper ion binding"/>
    <property type="evidence" value="ECO:0007669"/>
    <property type="project" value="InterPro"/>
</dbReference>
<evidence type="ECO:0000313" key="18">
    <source>
        <dbReference type="EMBL" id="HAE48575.1"/>
    </source>
</evidence>
<evidence type="ECO:0000256" key="6">
    <source>
        <dbReference type="ARBA" id="ARBA00022692"/>
    </source>
</evidence>
<feature type="domain" description="Cytochrome oxidase subunit II copper A binding" evidence="16">
    <location>
        <begin position="127"/>
        <end position="239"/>
    </location>
</feature>
<evidence type="ECO:0000256" key="7">
    <source>
        <dbReference type="ARBA" id="ARBA00022729"/>
    </source>
</evidence>
<protein>
    <recommendedName>
        <fullName evidence="14">Ubiquinol oxidase polypeptide II</fullName>
    </recommendedName>
</protein>
<dbReference type="InterPro" id="IPR002429">
    <property type="entry name" value="CcO_II-like_C"/>
</dbReference>
<evidence type="ECO:0000256" key="8">
    <source>
        <dbReference type="ARBA" id="ARBA00022982"/>
    </source>
</evidence>
<evidence type="ECO:0000259" key="16">
    <source>
        <dbReference type="PROSITE" id="PS50857"/>
    </source>
</evidence>
<dbReference type="InterPro" id="IPR006333">
    <property type="entry name" value="Cyt_o_ubiquinol_oxidase_su2"/>
</dbReference>
<keyword evidence="7" id="KW-0732">Signal</keyword>
<dbReference type="EMBL" id="DMAI01000224">
    <property type="protein sequence ID" value="HAE48575.1"/>
    <property type="molecule type" value="Genomic_DNA"/>
</dbReference>
<dbReference type="PANTHER" id="PTHR22888:SF18">
    <property type="entry name" value="CYTOCHROME BO(3) UBIQUINOL OXIDASE SUBUNIT 2"/>
    <property type="match status" value="1"/>
</dbReference>
<proteinExistence type="inferred from homology"/>
<feature type="domain" description="Cytochrome oxidase subunit II transmembrane region profile" evidence="17">
    <location>
        <begin position="15"/>
        <end position="112"/>
    </location>
</feature>
<keyword evidence="4" id="KW-1003">Cell membrane</keyword>
<dbReference type="Proteomes" id="UP000257706">
    <property type="component" value="Unassembled WGS sequence"/>
</dbReference>
<keyword evidence="8" id="KW-0249">Electron transport</keyword>
<dbReference type="InterPro" id="IPR036257">
    <property type="entry name" value="Cyt_c_oxidase_su2_TM_sf"/>
</dbReference>
<dbReference type="SUPFAM" id="SSF81464">
    <property type="entry name" value="Cytochrome c oxidase subunit II-like, transmembrane region"/>
    <property type="match status" value="1"/>
</dbReference>
<dbReference type="PANTHER" id="PTHR22888">
    <property type="entry name" value="CYTOCHROME C OXIDASE, SUBUNIT II"/>
    <property type="match status" value="1"/>
</dbReference>
<comment type="caution">
    <text evidence="18">The sequence shown here is derived from an EMBL/GenBank/DDBJ whole genome shotgun (WGS) entry which is preliminary data.</text>
</comment>